<dbReference type="Proteomes" id="UP000689129">
    <property type="component" value="Unassembled WGS sequence"/>
</dbReference>
<evidence type="ECO:0000256" key="2">
    <source>
        <dbReference type="SAM" id="SignalP"/>
    </source>
</evidence>
<dbReference type="EMBL" id="JAEMWZ010000080">
    <property type="protein sequence ID" value="KAG7138011.1"/>
    <property type="molecule type" value="Genomic_DNA"/>
</dbReference>
<feature type="chain" id="PRO_5034749473" evidence="2">
    <location>
        <begin position="23"/>
        <end position="231"/>
    </location>
</feature>
<protein>
    <submittedName>
        <fullName evidence="3">Uncharacterized protein</fullName>
    </submittedName>
</protein>
<sequence length="231" mass="24568">MPPAAKPLIVLLLLLLLPLFNCSPSHLLQPVIDPAAPNARTMRSHPYTPPPPLPSVLDELAAVAPLPNQRPRRASFDDAVSATAAAPADIPLEALDPETSQLLPARKRRHRVRIQGKLALVRSISTANLSGKAAAQASGRAGGSLEGKRSGEDEELSQTSDTEEEAREVAVRDQQLRGYGIGGAGNIRRPTEVYGLSRPSEGPSTSGADRGLRNLRHLIGRMGDLKNRGSS</sequence>
<dbReference type="AlphaFoldDB" id="A0A8I2ZU96"/>
<feature type="compositionally biased region" description="Low complexity" evidence="1">
    <location>
        <begin position="130"/>
        <end position="139"/>
    </location>
</feature>
<feature type="compositionally biased region" description="Acidic residues" evidence="1">
    <location>
        <begin position="152"/>
        <end position="166"/>
    </location>
</feature>
<keyword evidence="2" id="KW-0732">Signal</keyword>
<evidence type="ECO:0000313" key="4">
    <source>
        <dbReference type="Proteomes" id="UP000689129"/>
    </source>
</evidence>
<evidence type="ECO:0000313" key="3">
    <source>
        <dbReference type="EMBL" id="KAG7138011.1"/>
    </source>
</evidence>
<organism evidence="3 4">
    <name type="scientific">Verticillium longisporum</name>
    <name type="common">Verticillium dahliae var. longisporum</name>
    <dbReference type="NCBI Taxonomy" id="100787"/>
    <lineage>
        <taxon>Eukaryota</taxon>
        <taxon>Fungi</taxon>
        <taxon>Dikarya</taxon>
        <taxon>Ascomycota</taxon>
        <taxon>Pezizomycotina</taxon>
        <taxon>Sordariomycetes</taxon>
        <taxon>Hypocreomycetidae</taxon>
        <taxon>Glomerellales</taxon>
        <taxon>Plectosphaerellaceae</taxon>
        <taxon>Verticillium</taxon>
    </lineage>
</organism>
<accession>A0A8I2ZU96</accession>
<feature type="region of interest" description="Disordered" evidence="1">
    <location>
        <begin position="129"/>
        <end position="214"/>
    </location>
</feature>
<proteinExistence type="predicted"/>
<evidence type="ECO:0000256" key="1">
    <source>
        <dbReference type="SAM" id="MobiDB-lite"/>
    </source>
</evidence>
<dbReference type="OrthoDB" id="5150445at2759"/>
<comment type="caution">
    <text evidence="3">The sequence shown here is derived from an EMBL/GenBank/DDBJ whole genome shotgun (WGS) entry which is preliminary data.</text>
</comment>
<feature type="signal peptide" evidence="2">
    <location>
        <begin position="1"/>
        <end position="22"/>
    </location>
</feature>
<reference evidence="3" key="1">
    <citation type="journal article" date="2021" name="Mol. Plant Pathol.">
        <title>A 20-kb lineage-specific genomic region tames virulence in pathogenic amphidiploid Verticillium longisporum.</title>
        <authorList>
            <person name="Harting R."/>
            <person name="Starke J."/>
            <person name="Kusch H."/>
            <person name="Poggeler S."/>
            <person name="Maurus I."/>
            <person name="Schluter R."/>
            <person name="Landesfeind M."/>
            <person name="Bulla I."/>
            <person name="Nowrousian M."/>
            <person name="de Jonge R."/>
            <person name="Stahlhut G."/>
            <person name="Hoff K.J."/>
            <person name="Asshauer K.P."/>
            <person name="Thurmer A."/>
            <person name="Stanke M."/>
            <person name="Daniel R."/>
            <person name="Morgenstern B."/>
            <person name="Thomma B.P.H.J."/>
            <person name="Kronstad J.W."/>
            <person name="Braus-Stromeyer S.A."/>
            <person name="Braus G.H."/>
        </authorList>
    </citation>
    <scope>NUCLEOTIDE SEQUENCE</scope>
    <source>
        <strain evidence="3">Vl32</strain>
    </source>
</reference>
<name>A0A8I2ZU96_VERLO</name>
<gene>
    <name evidence="3" type="ORF">HYQ45_004865</name>
</gene>